<evidence type="ECO:0000313" key="1">
    <source>
        <dbReference type="EMBL" id="SNT72048.1"/>
    </source>
</evidence>
<protein>
    <recommendedName>
        <fullName evidence="3">Copper(I)-binding protein</fullName>
    </recommendedName>
</protein>
<dbReference type="InterPro" id="IPR036182">
    <property type="entry name" value="PCuAC_sf"/>
</dbReference>
<accession>A0A239PPJ0</accession>
<dbReference type="Proteomes" id="UP000198346">
    <property type="component" value="Unassembled WGS sequence"/>
</dbReference>
<dbReference type="RefSeq" id="WP_159462420.1">
    <property type="nucleotide sequence ID" value="NZ_FZQA01000002.1"/>
</dbReference>
<dbReference type="InterPro" id="IPR007410">
    <property type="entry name" value="LpqE-like"/>
</dbReference>
<evidence type="ECO:0000313" key="2">
    <source>
        <dbReference type="Proteomes" id="UP000198346"/>
    </source>
</evidence>
<reference evidence="1 2" key="1">
    <citation type="submission" date="2017-07" db="EMBL/GenBank/DDBJ databases">
        <authorList>
            <person name="Sun Z.S."/>
            <person name="Albrecht U."/>
            <person name="Echele G."/>
            <person name="Lee C.C."/>
        </authorList>
    </citation>
    <scope>NUCLEOTIDE SEQUENCE [LARGE SCALE GENOMIC DNA]</scope>
    <source>
        <strain evidence="1 2">CGMCC 1.12710</strain>
    </source>
</reference>
<organism evidence="1 2">
    <name type="scientific">Amphiplicatus metriothermophilus</name>
    <dbReference type="NCBI Taxonomy" id="1519374"/>
    <lineage>
        <taxon>Bacteria</taxon>
        <taxon>Pseudomonadati</taxon>
        <taxon>Pseudomonadota</taxon>
        <taxon>Alphaproteobacteria</taxon>
        <taxon>Parvularculales</taxon>
        <taxon>Parvularculaceae</taxon>
        <taxon>Amphiplicatus</taxon>
    </lineage>
</organism>
<dbReference type="PANTHER" id="PTHR36302:SF1">
    <property type="entry name" value="COPPER CHAPERONE PCU(A)C"/>
    <property type="match status" value="1"/>
</dbReference>
<dbReference type="Pfam" id="PF04314">
    <property type="entry name" value="PCuAC"/>
    <property type="match status" value="1"/>
</dbReference>
<keyword evidence="2" id="KW-1185">Reference proteome</keyword>
<name>A0A239PPJ0_9PROT</name>
<sequence>MDRRLAIALAAFALAACGKNGEESRAAAGPAGCGQDAEGVVVADAWARAADAAQPGTAAYFTLCNAGEETVYLAGVESDAAATAEMHETTRSPEGVVQMNRAERVALPPGEPVAFAPGGAHVMLMELARPLEEGGSTRLTLSFEGHPPVTVDAAVKAKTGPSKSHQNH</sequence>
<dbReference type="AlphaFoldDB" id="A0A239PPJ0"/>
<dbReference type="PROSITE" id="PS51257">
    <property type="entry name" value="PROKAR_LIPOPROTEIN"/>
    <property type="match status" value="1"/>
</dbReference>
<dbReference type="InterPro" id="IPR058248">
    <property type="entry name" value="Lxx211020-like"/>
</dbReference>
<gene>
    <name evidence="1" type="ORF">SAMN06297382_1074</name>
</gene>
<dbReference type="OrthoDB" id="9796962at2"/>
<dbReference type="EMBL" id="FZQA01000002">
    <property type="protein sequence ID" value="SNT72048.1"/>
    <property type="molecule type" value="Genomic_DNA"/>
</dbReference>
<dbReference type="SUPFAM" id="SSF110087">
    <property type="entry name" value="DR1885-like metal-binding protein"/>
    <property type="match status" value="1"/>
</dbReference>
<dbReference type="PANTHER" id="PTHR36302">
    <property type="entry name" value="BLR7088 PROTEIN"/>
    <property type="match status" value="1"/>
</dbReference>
<proteinExistence type="predicted"/>
<dbReference type="Gene3D" id="2.60.40.1890">
    <property type="entry name" value="PCu(A)C copper chaperone"/>
    <property type="match status" value="1"/>
</dbReference>
<evidence type="ECO:0008006" key="3">
    <source>
        <dbReference type="Google" id="ProtNLM"/>
    </source>
</evidence>